<dbReference type="InterPro" id="IPR036942">
    <property type="entry name" value="Beta-barrel_TonB_sf"/>
</dbReference>
<dbReference type="InterPro" id="IPR000531">
    <property type="entry name" value="Beta-barrel_TonB"/>
</dbReference>
<name>A0A7W9AZX5_9HYPH</name>
<keyword evidence="4 15" id="KW-0813">Transport</keyword>
<sequence length="726" mass="79317">MTVSIRQNLLILLVTGTALTVLPLSTAPVIAQENTIKLDTVVIQTGDGSRADGAAPLEGFAPTATATGSKSSVAIEKVPQSVSVIGRAQMDATGAQKLDEALRYTSGVFTQPFGVDNDTNWIYIRGFDATASGTYLDGLQNFSYGFGGFLIDSFGIERIDVLKGASSALYGGGNPGGIVNYISKRPTGERLCYVETGINSYGNGYLGFDIGDKASDTVNYRINGKIQGGDNYTDYAREFRGVISPSIEYRPDEATKLTILGNYTHLDLNHDGGGFLPYYGTVTPTEFGRISRKANFTEPGLDSYDREQASIGYELEHRFDNDWTVRQNLRYGHAHVKEHSLYAYGYEGFLAQPLPGNPNLSRINFRHDTTVDTFLVDNQLEGAINAGAITHNVLFGLEYKFFDIDQMQQSGTGTPIDAYDPVHGTTQPPMGDPYIDQNLKRHQVGVYAQDRMEFGDGWIVTLNGRYDYVSTEATGLPRYKDHVGRASGRVGVGYEFDNGLTPYVSVATFFNPVIDELGRTVTGTDVAITPAKPETGIQYEAGIKYRPDFFDGLISASIFDLTKENVLTGPFNNVSQIGKVNSRGVELELQANIAQDWKITAAITAYDLKVKEDDDAALIGNRPTLLPEQQASIFVEYKVPEGALQGLTLGGGIRYVGSSYADAENKLKVPAVTLVDFKLGYEKDNWGVDLNVTNLFDKDYVAGCQDVYVCGYGEGRKALLKVHTKW</sequence>
<organism evidence="19 20">
    <name type="scientific">Brucella daejeonensis</name>
    <dbReference type="NCBI Taxonomy" id="659015"/>
    <lineage>
        <taxon>Bacteria</taxon>
        <taxon>Pseudomonadati</taxon>
        <taxon>Pseudomonadota</taxon>
        <taxon>Alphaproteobacteria</taxon>
        <taxon>Hyphomicrobiales</taxon>
        <taxon>Brucellaceae</taxon>
        <taxon>Brucella/Ochrobactrum group</taxon>
        <taxon>Brucella</taxon>
    </lineage>
</organism>
<evidence type="ECO:0000256" key="8">
    <source>
        <dbReference type="ARBA" id="ARBA00022729"/>
    </source>
</evidence>
<dbReference type="NCBIfam" id="NF010651">
    <property type="entry name" value="PRK14050.1"/>
    <property type="match status" value="1"/>
</dbReference>
<dbReference type="InterPro" id="IPR037066">
    <property type="entry name" value="Plug_dom_sf"/>
</dbReference>
<dbReference type="InterPro" id="IPR039426">
    <property type="entry name" value="TonB-dep_rcpt-like"/>
</dbReference>
<keyword evidence="5 15" id="KW-1134">Transmembrane beta strand</keyword>
<dbReference type="Gene3D" id="2.170.130.10">
    <property type="entry name" value="TonB-dependent receptor, plug domain"/>
    <property type="match status" value="1"/>
</dbReference>
<dbReference type="GO" id="GO:0015344">
    <property type="term" value="F:siderophore uptake transmembrane transporter activity"/>
    <property type="evidence" value="ECO:0007669"/>
    <property type="project" value="TreeGrafter"/>
</dbReference>
<dbReference type="PANTHER" id="PTHR32552">
    <property type="entry name" value="FERRICHROME IRON RECEPTOR-RELATED"/>
    <property type="match status" value="1"/>
</dbReference>
<evidence type="ECO:0000256" key="15">
    <source>
        <dbReference type="PROSITE-ProRule" id="PRU01360"/>
    </source>
</evidence>
<comment type="similarity">
    <text evidence="2 15 16">Belongs to the TonB-dependent receptor family.</text>
</comment>
<evidence type="ECO:0000256" key="1">
    <source>
        <dbReference type="ARBA" id="ARBA00004571"/>
    </source>
</evidence>
<evidence type="ECO:0000256" key="7">
    <source>
        <dbReference type="ARBA" id="ARBA00022692"/>
    </source>
</evidence>
<dbReference type="PROSITE" id="PS52016">
    <property type="entry name" value="TONB_DEPENDENT_REC_3"/>
    <property type="match status" value="1"/>
</dbReference>
<keyword evidence="9" id="KW-0408">Iron</keyword>
<gene>
    <name evidence="19" type="ORF">FHS76_003149</name>
</gene>
<reference evidence="19 20" key="1">
    <citation type="submission" date="2020-08" db="EMBL/GenBank/DDBJ databases">
        <title>Genomic Encyclopedia of Type Strains, Phase IV (KMG-IV): sequencing the most valuable type-strain genomes for metagenomic binning, comparative biology and taxonomic classification.</title>
        <authorList>
            <person name="Goeker M."/>
        </authorList>
    </citation>
    <scope>NUCLEOTIDE SEQUENCE [LARGE SCALE GENOMIC DNA]</scope>
    <source>
        <strain evidence="19 20">DSM 26944</strain>
    </source>
</reference>
<dbReference type="SUPFAM" id="SSF56935">
    <property type="entry name" value="Porins"/>
    <property type="match status" value="1"/>
</dbReference>
<feature type="domain" description="TonB-dependent receptor-like beta-barrel" evidence="17">
    <location>
        <begin position="251"/>
        <end position="695"/>
    </location>
</feature>
<proteinExistence type="inferred from homology"/>
<keyword evidence="10" id="KW-0406">Ion transport</keyword>
<dbReference type="FunFam" id="2.170.130.10:FF:000001">
    <property type="entry name" value="Catecholate siderophore TonB-dependent receptor"/>
    <property type="match status" value="1"/>
</dbReference>
<keyword evidence="8" id="KW-0732">Signal</keyword>
<evidence type="ECO:0000256" key="11">
    <source>
        <dbReference type="ARBA" id="ARBA00023077"/>
    </source>
</evidence>
<dbReference type="GO" id="GO:0009279">
    <property type="term" value="C:cell outer membrane"/>
    <property type="evidence" value="ECO:0007669"/>
    <property type="project" value="UniProtKB-SubCell"/>
</dbReference>
<dbReference type="Gene3D" id="2.40.170.20">
    <property type="entry name" value="TonB-dependent receptor, beta-barrel domain"/>
    <property type="match status" value="1"/>
</dbReference>
<evidence type="ECO:0000259" key="17">
    <source>
        <dbReference type="Pfam" id="PF00593"/>
    </source>
</evidence>
<accession>A0A7W9AZX5</accession>
<evidence type="ECO:0000256" key="13">
    <source>
        <dbReference type="ARBA" id="ARBA00023170"/>
    </source>
</evidence>
<dbReference type="Proteomes" id="UP000555546">
    <property type="component" value="Unassembled WGS sequence"/>
</dbReference>
<dbReference type="AlphaFoldDB" id="A0A7W9AZX5"/>
<dbReference type="CDD" id="cd01347">
    <property type="entry name" value="ligand_gated_channel"/>
    <property type="match status" value="1"/>
</dbReference>
<evidence type="ECO:0000256" key="2">
    <source>
        <dbReference type="ARBA" id="ARBA00009810"/>
    </source>
</evidence>
<evidence type="ECO:0000256" key="6">
    <source>
        <dbReference type="ARBA" id="ARBA00022496"/>
    </source>
</evidence>
<evidence type="ECO:0000256" key="10">
    <source>
        <dbReference type="ARBA" id="ARBA00023065"/>
    </source>
</evidence>
<keyword evidence="14 15" id="KW-0998">Cell outer membrane</keyword>
<dbReference type="Pfam" id="PF00593">
    <property type="entry name" value="TonB_dep_Rec_b-barrel"/>
    <property type="match status" value="1"/>
</dbReference>
<keyword evidence="6" id="KW-0410">Iron transport</keyword>
<evidence type="ECO:0000256" key="3">
    <source>
        <dbReference type="ARBA" id="ARBA00021261"/>
    </source>
</evidence>
<dbReference type="RefSeq" id="WP_183654528.1">
    <property type="nucleotide sequence ID" value="NZ_JACIJG010000012.1"/>
</dbReference>
<protein>
    <recommendedName>
        <fullName evidence="3">Heme transporter BhuA</fullName>
    </recommendedName>
</protein>
<feature type="domain" description="TonB-dependent receptor plug" evidence="18">
    <location>
        <begin position="76"/>
        <end position="178"/>
    </location>
</feature>
<evidence type="ECO:0000256" key="4">
    <source>
        <dbReference type="ARBA" id="ARBA00022448"/>
    </source>
</evidence>
<dbReference type="GO" id="GO:0015891">
    <property type="term" value="P:siderophore transport"/>
    <property type="evidence" value="ECO:0007669"/>
    <property type="project" value="InterPro"/>
</dbReference>
<evidence type="ECO:0000256" key="16">
    <source>
        <dbReference type="RuleBase" id="RU003357"/>
    </source>
</evidence>
<evidence type="ECO:0000256" key="5">
    <source>
        <dbReference type="ARBA" id="ARBA00022452"/>
    </source>
</evidence>
<comment type="caution">
    <text evidence="19">The sequence shown here is derived from an EMBL/GenBank/DDBJ whole genome shotgun (WGS) entry which is preliminary data.</text>
</comment>
<keyword evidence="12 15" id="KW-0472">Membrane</keyword>
<dbReference type="NCBIfam" id="TIGR01783">
    <property type="entry name" value="TonB-siderophor"/>
    <property type="match status" value="1"/>
</dbReference>
<evidence type="ECO:0000313" key="19">
    <source>
        <dbReference type="EMBL" id="MBB5703249.1"/>
    </source>
</evidence>
<dbReference type="GO" id="GO:0038023">
    <property type="term" value="F:signaling receptor activity"/>
    <property type="evidence" value="ECO:0007669"/>
    <property type="project" value="InterPro"/>
</dbReference>
<dbReference type="PANTHER" id="PTHR32552:SF68">
    <property type="entry name" value="FERRICHROME OUTER MEMBRANE TRANSPORTER_PHAGE RECEPTOR"/>
    <property type="match status" value="1"/>
</dbReference>
<dbReference type="EMBL" id="JACIJG010000012">
    <property type="protein sequence ID" value="MBB5703249.1"/>
    <property type="molecule type" value="Genomic_DNA"/>
</dbReference>
<dbReference type="InterPro" id="IPR010105">
    <property type="entry name" value="TonB_sidphr_rcpt"/>
</dbReference>
<comment type="subcellular location">
    <subcellularLocation>
        <location evidence="1 15">Cell outer membrane</location>
        <topology evidence="1 15">Multi-pass membrane protein</topology>
    </subcellularLocation>
</comment>
<evidence type="ECO:0000259" key="18">
    <source>
        <dbReference type="Pfam" id="PF07715"/>
    </source>
</evidence>
<keyword evidence="7 15" id="KW-0812">Transmembrane</keyword>
<evidence type="ECO:0000313" key="20">
    <source>
        <dbReference type="Proteomes" id="UP000555546"/>
    </source>
</evidence>
<evidence type="ECO:0000256" key="9">
    <source>
        <dbReference type="ARBA" id="ARBA00023004"/>
    </source>
</evidence>
<keyword evidence="20" id="KW-1185">Reference proteome</keyword>
<evidence type="ECO:0000256" key="14">
    <source>
        <dbReference type="ARBA" id="ARBA00023237"/>
    </source>
</evidence>
<keyword evidence="13 19" id="KW-0675">Receptor</keyword>
<dbReference type="InterPro" id="IPR012910">
    <property type="entry name" value="Plug_dom"/>
</dbReference>
<dbReference type="Pfam" id="PF07715">
    <property type="entry name" value="Plug"/>
    <property type="match status" value="1"/>
</dbReference>
<evidence type="ECO:0000256" key="12">
    <source>
        <dbReference type="ARBA" id="ARBA00023136"/>
    </source>
</evidence>
<keyword evidence="11 16" id="KW-0798">TonB box</keyword>